<proteinExistence type="inferred from homology"/>
<dbReference type="HAMAP" id="MF_01274">
    <property type="entry name" value="Pantothen_kinase_3"/>
    <property type="match status" value="1"/>
</dbReference>
<keyword evidence="8" id="KW-0067">ATP-binding</keyword>
<name>E6QWZ2_9ZZZZ</name>
<comment type="subunit">
    <text evidence="3">Homodimer.</text>
</comment>
<evidence type="ECO:0000313" key="13">
    <source>
        <dbReference type="EMBL" id="CBI11766.1"/>
    </source>
</evidence>
<accession>E6QWZ2</accession>
<gene>
    <name evidence="13" type="primary">coaX</name>
    <name evidence="13" type="ORF">CARN7_2613</name>
</gene>
<dbReference type="GO" id="GO:0005524">
    <property type="term" value="F:ATP binding"/>
    <property type="evidence" value="ECO:0007669"/>
    <property type="project" value="UniProtKB-KW"/>
</dbReference>
<comment type="caution">
    <text evidence="13">The sequence shown here is derived from an EMBL/GenBank/DDBJ whole genome shotgun (WGS) entry which is preliminary data.</text>
</comment>
<dbReference type="NCBIfam" id="TIGR00671">
    <property type="entry name" value="baf"/>
    <property type="match status" value="1"/>
</dbReference>
<sequence length="236" mass="25934">MLLALDIGNTRLKWGLHDGQNWLQQGHNIHDLAAVEAALTVQPDHLIVSNVSRTFPDEAWLQRFGYLPHKIVHATPSQCGVHNQYQPAQQLGSDRWAALIGARNLGADTALIINAGTALTVDALHQREFMGGTITPGYRLMRDALTQHTRLPLTHAAEPIVQFPHNTAEAIDNGCLNALLGSIARMHAHLAQQTSIQPTLWLSGGDAPRLAPHLNARLEEHLVLHGLYCIAQELFN</sequence>
<comment type="cofactor">
    <cofactor evidence="1">
        <name>K(+)</name>
        <dbReference type="ChEBI" id="CHEBI:29103"/>
    </cofactor>
</comment>
<comment type="similarity">
    <text evidence="11">Belongs to the type III pantothenate kinase family.</text>
</comment>
<dbReference type="CDD" id="cd24015">
    <property type="entry name" value="ASKHA_NBD_PanK-III"/>
    <property type="match status" value="1"/>
</dbReference>
<evidence type="ECO:0000256" key="10">
    <source>
        <dbReference type="ARBA" id="ARBA00022993"/>
    </source>
</evidence>
<dbReference type="AlphaFoldDB" id="E6QWZ2"/>
<dbReference type="Pfam" id="PF03309">
    <property type="entry name" value="Pan_kinase"/>
    <property type="match status" value="1"/>
</dbReference>
<dbReference type="GO" id="GO:0005737">
    <property type="term" value="C:cytoplasm"/>
    <property type="evidence" value="ECO:0007669"/>
    <property type="project" value="UniProtKB-SubCell"/>
</dbReference>
<reference evidence="13" key="1">
    <citation type="submission" date="2009-10" db="EMBL/GenBank/DDBJ databases">
        <title>Diversity of trophic interactions inside an arsenic-rich microbial ecosystem.</title>
        <authorList>
            <person name="Bertin P.N."/>
            <person name="Heinrich-Salmeron A."/>
            <person name="Pelletier E."/>
            <person name="Goulhen-Chollet F."/>
            <person name="Arsene-Ploetze F."/>
            <person name="Gallien S."/>
            <person name="Calteau A."/>
            <person name="Vallenet D."/>
            <person name="Casiot C."/>
            <person name="Chane-Woon-Ming B."/>
            <person name="Giloteaux L."/>
            <person name="Barakat M."/>
            <person name="Bonnefoy V."/>
            <person name="Bruneel O."/>
            <person name="Chandler M."/>
            <person name="Cleiss J."/>
            <person name="Duran R."/>
            <person name="Elbaz-Poulichet F."/>
            <person name="Fonknechten N."/>
            <person name="Lauga B."/>
            <person name="Mornico D."/>
            <person name="Ortet P."/>
            <person name="Schaeffer C."/>
            <person name="Siguier P."/>
            <person name="Alexander Thil Smith A."/>
            <person name="Van Dorsselaer A."/>
            <person name="Weissenbach J."/>
            <person name="Medigue C."/>
            <person name="Le Paslier D."/>
        </authorList>
    </citation>
    <scope>NUCLEOTIDE SEQUENCE</scope>
</reference>
<keyword evidence="5 13" id="KW-0808">Transferase</keyword>
<evidence type="ECO:0000256" key="1">
    <source>
        <dbReference type="ARBA" id="ARBA00001958"/>
    </source>
</evidence>
<organism evidence="13">
    <name type="scientific">mine drainage metagenome</name>
    <dbReference type="NCBI Taxonomy" id="410659"/>
    <lineage>
        <taxon>unclassified sequences</taxon>
        <taxon>metagenomes</taxon>
        <taxon>ecological metagenomes</taxon>
    </lineage>
</organism>
<evidence type="ECO:0000256" key="12">
    <source>
        <dbReference type="ARBA" id="ARBA00040883"/>
    </source>
</evidence>
<dbReference type="InterPro" id="IPR004619">
    <property type="entry name" value="Type_III_PanK"/>
</dbReference>
<dbReference type="GO" id="GO:0015937">
    <property type="term" value="P:coenzyme A biosynthetic process"/>
    <property type="evidence" value="ECO:0007669"/>
    <property type="project" value="UniProtKB-KW"/>
</dbReference>
<evidence type="ECO:0000256" key="4">
    <source>
        <dbReference type="ARBA" id="ARBA00022490"/>
    </source>
</evidence>
<dbReference type="Gene3D" id="3.30.420.40">
    <property type="match status" value="2"/>
</dbReference>
<dbReference type="EMBL" id="CABR01000166">
    <property type="protein sequence ID" value="CBI11766.1"/>
    <property type="molecule type" value="Genomic_DNA"/>
</dbReference>
<comment type="subcellular location">
    <subcellularLocation>
        <location evidence="2">Cytoplasm</location>
    </subcellularLocation>
</comment>
<evidence type="ECO:0000256" key="9">
    <source>
        <dbReference type="ARBA" id="ARBA00022958"/>
    </source>
</evidence>
<protein>
    <recommendedName>
        <fullName evidence="12">Type III pantothenate kinase</fullName>
    </recommendedName>
</protein>
<evidence type="ECO:0000256" key="7">
    <source>
        <dbReference type="ARBA" id="ARBA00022777"/>
    </source>
</evidence>
<dbReference type="GO" id="GO:0004594">
    <property type="term" value="F:pantothenate kinase activity"/>
    <property type="evidence" value="ECO:0007669"/>
    <property type="project" value="InterPro"/>
</dbReference>
<evidence type="ECO:0000256" key="11">
    <source>
        <dbReference type="ARBA" id="ARBA00038036"/>
    </source>
</evidence>
<evidence type="ECO:0000256" key="6">
    <source>
        <dbReference type="ARBA" id="ARBA00022741"/>
    </source>
</evidence>
<keyword evidence="7 13" id="KW-0418">Kinase</keyword>
<evidence type="ECO:0000256" key="2">
    <source>
        <dbReference type="ARBA" id="ARBA00004496"/>
    </source>
</evidence>
<keyword evidence="9" id="KW-0630">Potassium</keyword>
<keyword evidence="6" id="KW-0547">Nucleotide-binding</keyword>
<dbReference type="InterPro" id="IPR043129">
    <property type="entry name" value="ATPase_NBD"/>
</dbReference>
<evidence type="ECO:0000256" key="8">
    <source>
        <dbReference type="ARBA" id="ARBA00022840"/>
    </source>
</evidence>
<dbReference type="PANTHER" id="PTHR34265">
    <property type="entry name" value="TYPE III PANTOTHENATE KINASE"/>
    <property type="match status" value="1"/>
</dbReference>
<dbReference type="SUPFAM" id="SSF53067">
    <property type="entry name" value="Actin-like ATPase domain"/>
    <property type="match status" value="2"/>
</dbReference>
<keyword evidence="10" id="KW-0173">Coenzyme A biosynthesis</keyword>
<evidence type="ECO:0000256" key="3">
    <source>
        <dbReference type="ARBA" id="ARBA00011738"/>
    </source>
</evidence>
<evidence type="ECO:0000256" key="5">
    <source>
        <dbReference type="ARBA" id="ARBA00022679"/>
    </source>
</evidence>
<dbReference type="PANTHER" id="PTHR34265:SF1">
    <property type="entry name" value="TYPE III PANTOTHENATE KINASE"/>
    <property type="match status" value="1"/>
</dbReference>
<keyword evidence="4" id="KW-0963">Cytoplasm</keyword>